<feature type="compositionally biased region" description="Low complexity" evidence="1">
    <location>
        <begin position="150"/>
        <end position="161"/>
    </location>
</feature>
<gene>
    <name evidence="2" type="ORF">MERR_LOCUS30234</name>
</gene>
<dbReference type="Proteomes" id="UP000467841">
    <property type="component" value="Unassembled WGS sequence"/>
</dbReference>
<sequence length="176" mass="19364">MVAVKRKRQCPTRRDPPVSPPVRTTTNDAFLVGGGRLSIGDTILRNTQTCYLVDKWIPFIEPLVLSPQIQQPIWREMVPYNTIPYVGSSTNGNLTLKPVHPPTLGLVGQVCQPFQNQYGMSNDPITNVSQPREDPFDPMNRELGVGGEGSSSNNTITMTTNDGLRQETPPPPPTTP</sequence>
<accession>A0A6D2K0T5</accession>
<dbReference type="AlphaFoldDB" id="A0A6D2K0T5"/>
<feature type="compositionally biased region" description="Basic residues" evidence="1">
    <location>
        <begin position="1"/>
        <end position="11"/>
    </location>
</feature>
<dbReference type="EMBL" id="CACVBM020001274">
    <property type="protein sequence ID" value="CAA7042999.1"/>
    <property type="molecule type" value="Genomic_DNA"/>
</dbReference>
<feature type="region of interest" description="Disordered" evidence="1">
    <location>
        <begin position="1"/>
        <end position="25"/>
    </location>
</feature>
<organism evidence="2 3">
    <name type="scientific">Microthlaspi erraticum</name>
    <dbReference type="NCBI Taxonomy" id="1685480"/>
    <lineage>
        <taxon>Eukaryota</taxon>
        <taxon>Viridiplantae</taxon>
        <taxon>Streptophyta</taxon>
        <taxon>Embryophyta</taxon>
        <taxon>Tracheophyta</taxon>
        <taxon>Spermatophyta</taxon>
        <taxon>Magnoliopsida</taxon>
        <taxon>eudicotyledons</taxon>
        <taxon>Gunneridae</taxon>
        <taxon>Pentapetalae</taxon>
        <taxon>rosids</taxon>
        <taxon>malvids</taxon>
        <taxon>Brassicales</taxon>
        <taxon>Brassicaceae</taxon>
        <taxon>Coluteocarpeae</taxon>
        <taxon>Microthlaspi</taxon>
    </lineage>
</organism>
<keyword evidence="3" id="KW-1185">Reference proteome</keyword>
<evidence type="ECO:0000313" key="3">
    <source>
        <dbReference type="Proteomes" id="UP000467841"/>
    </source>
</evidence>
<protein>
    <submittedName>
        <fullName evidence="2">Uncharacterized protein</fullName>
    </submittedName>
</protein>
<reference evidence="2" key="1">
    <citation type="submission" date="2020-01" db="EMBL/GenBank/DDBJ databases">
        <authorList>
            <person name="Mishra B."/>
        </authorList>
    </citation>
    <scope>NUCLEOTIDE SEQUENCE [LARGE SCALE GENOMIC DNA]</scope>
</reference>
<evidence type="ECO:0000256" key="1">
    <source>
        <dbReference type="SAM" id="MobiDB-lite"/>
    </source>
</evidence>
<feature type="region of interest" description="Disordered" evidence="1">
    <location>
        <begin position="126"/>
        <end position="176"/>
    </location>
</feature>
<comment type="caution">
    <text evidence="2">The sequence shown here is derived from an EMBL/GenBank/DDBJ whole genome shotgun (WGS) entry which is preliminary data.</text>
</comment>
<proteinExistence type="predicted"/>
<evidence type="ECO:0000313" key="2">
    <source>
        <dbReference type="EMBL" id="CAA7042999.1"/>
    </source>
</evidence>
<name>A0A6D2K0T5_9BRAS</name>